<keyword evidence="5" id="KW-1185">Reference proteome</keyword>
<evidence type="ECO:0000313" key="4">
    <source>
        <dbReference type="EMBL" id="OYQ46913.1"/>
    </source>
</evidence>
<feature type="domain" description="DUF7619" evidence="3">
    <location>
        <begin position="2"/>
        <end position="61"/>
    </location>
</feature>
<dbReference type="OrthoDB" id="1110367at2"/>
<keyword evidence="1" id="KW-0732">Signal</keyword>
<dbReference type="Proteomes" id="UP000216035">
    <property type="component" value="Unassembled WGS sequence"/>
</dbReference>
<dbReference type="EMBL" id="NOXX01000154">
    <property type="protein sequence ID" value="OYQ46913.1"/>
    <property type="molecule type" value="Genomic_DNA"/>
</dbReference>
<evidence type="ECO:0000313" key="5">
    <source>
        <dbReference type="Proteomes" id="UP000216035"/>
    </source>
</evidence>
<sequence length="150" mass="16636">MTVVFNNIDLPPSNGSETVGNGFVTYRVKPTAGFDVGTEIQDAAEIYFDFNPAIITPTWNTKFVEQLSVPRKEKLIQFYTNPVTDVFELTLTNNNAMATAAVYDLTGSLLATAKSKDGKLLVDTQNWSSGIYLLKLQSGEEIEHIKLLKR</sequence>
<proteinExistence type="predicted"/>
<evidence type="ECO:0000259" key="3">
    <source>
        <dbReference type="Pfam" id="PF24595"/>
    </source>
</evidence>
<dbReference type="InterPro" id="IPR026444">
    <property type="entry name" value="Secre_tail"/>
</dbReference>
<protein>
    <submittedName>
        <fullName evidence="4">Uncharacterized protein</fullName>
    </submittedName>
</protein>
<reference evidence="4 5" key="1">
    <citation type="submission" date="2017-07" db="EMBL/GenBank/DDBJ databases">
        <title>Flavobacterium cyanobacteriorum sp. nov., isolated from cyanobacterial aggregates in a eutrophic lake.</title>
        <authorList>
            <person name="Cai H."/>
        </authorList>
    </citation>
    <scope>NUCLEOTIDE SEQUENCE [LARGE SCALE GENOMIC DNA]</scope>
    <source>
        <strain evidence="4 5">TH167</strain>
    </source>
</reference>
<evidence type="ECO:0000259" key="2">
    <source>
        <dbReference type="Pfam" id="PF18962"/>
    </source>
</evidence>
<evidence type="ECO:0000256" key="1">
    <source>
        <dbReference type="ARBA" id="ARBA00022729"/>
    </source>
</evidence>
<organism evidence="4 5">
    <name type="scientific">Flavobacterium aurantiibacter</name>
    <dbReference type="NCBI Taxonomy" id="2023067"/>
    <lineage>
        <taxon>Bacteria</taxon>
        <taxon>Pseudomonadati</taxon>
        <taxon>Bacteroidota</taxon>
        <taxon>Flavobacteriia</taxon>
        <taxon>Flavobacteriales</taxon>
        <taxon>Flavobacteriaceae</taxon>
        <taxon>Flavobacterium</taxon>
    </lineage>
</organism>
<dbReference type="AlphaFoldDB" id="A0A255ZZJ8"/>
<comment type="caution">
    <text evidence="4">The sequence shown here is derived from an EMBL/GenBank/DDBJ whole genome shotgun (WGS) entry which is preliminary data.</text>
</comment>
<dbReference type="InterPro" id="IPR055353">
    <property type="entry name" value="DUF7619"/>
</dbReference>
<dbReference type="Pfam" id="PF18962">
    <property type="entry name" value="Por_Secre_tail"/>
    <property type="match status" value="1"/>
</dbReference>
<name>A0A255ZZJ8_9FLAO</name>
<dbReference type="NCBIfam" id="TIGR04183">
    <property type="entry name" value="Por_Secre_tail"/>
    <property type="match status" value="1"/>
</dbReference>
<gene>
    <name evidence="4" type="ORF">CHX27_03665</name>
</gene>
<dbReference type="Pfam" id="PF24595">
    <property type="entry name" value="DUF7619"/>
    <property type="match status" value="1"/>
</dbReference>
<feature type="domain" description="Secretion system C-terminal sorting" evidence="2">
    <location>
        <begin position="79"/>
        <end position="142"/>
    </location>
</feature>
<accession>A0A255ZZJ8</accession>